<name>A0A0F9RVW0_9ZZZZ</name>
<dbReference type="PANTHER" id="PTHR43000">
    <property type="entry name" value="DTDP-D-GLUCOSE 4,6-DEHYDRATASE-RELATED"/>
    <property type="match status" value="1"/>
</dbReference>
<protein>
    <recommendedName>
        <fullName evidence="2">NAD-dependent epimerase/dehydratase domain-containing protein</fullName>
    </recommendedName>
</protein>
<evidence type="ECO:0000313" key="3">
    <source>
        <dbReference type="EMBL" id="KKN60595.1"/>
    </source>
</evidence>
<evidence type="ECO:0000259" key="2">
    <source>
        <dbReference type="Pfam" id="PF01370"/>
    </source>
</evidence>
<dbReference type="SUPFAM" id="SSF51735">
    <property type="entry name" value="NAD(P)-binding Rossmann-fold domains"/>
    <property type="match status" value="1"/>
</dbReference>
<comment type="similarity">
    <text evidence="1">Belongs to the NAD(P)-dependent epimerase/dehydratase family.</text>
</comment>
<accession>A0A0F9RVW0</accession>
<evidence type="ECO:0000256" key="1">
    <source>
        <dbReference type="ARBA" id="ARBA00007637"/>
    </source>
</evidence>
<dbReference type="Pfam" id="PF01370">
    <property type="entry name" value="Epimerase"/>
    <property type="match status" value="1"/>
</dbReference>
<proteinExistence type="inferred from homology"/>
<dbReference type="Gene3D" id="3.40.50.720">
    <property type="entry name" value="NAD(P)-binding Rossmann-like Domain"/>
    <property type="match status" value="1"/>
</dbReference>
<comment type="caution">
    <text evidence="3">The sequence shown here is derived from an EMBL/GenBank/DDBJ whole genome shotgun (WGS) entry which is preliminary data.</text>
</comment>
<dbReference type="EMBL" id="LAZR01000690">
    <property type="protein sequence ID" value="KKN60595.1"/>
    <property type="molecule type" value="Genomic_DNA"/>
</dbReference>
<dbReference type="InterPro" id="IPR036291">
    <property type="entry name" value="NAD(P)-bd_dom_sf"/>
</dbReference>
<dbReference type="Gene3D" id="3.90.25.10">
    <property type="entry name" value="UDP-galactose 4-epimerase, domain 1"/>
    <property type="match status" value="1"/>
</dbReference>
<dbReference type="AlphaFoldDB" id="A0A0F9RVW0"/>
<gene>
    <name evidence="3" type="ORF">LCGC14_0530350</name>
</gene>
<dbReference type="InterPro" id="IPR001509">
    <property type="entry name" value="Epimerase_deHydtase"/>
</dbReference>
<feature type="domain" description="NAD-dependent epimerase/dehydratase" evidence="2">
    <location>
        <begin position="3"/>
        <end position="248"/>
    </location>
</feature>
<sequence length="328" mass="37611">MKIMITGGCGFIGAHNVEHYLKETDFEIYILDKLTYAANGLDRVRDINAFDNKRVRFFTTDITLPISEGIQKECGDVDYILHFAAETHVDRSIDSAEPFVMSNVVGTLHMLEFARKCNNLKAFGYFSTDEVFGPAPEGVNYKEWDRYNCTNPYAATKAGAEQLCLAYMNTYELPGFITHCMNVFGERQHPEKFIPLCIRKIKHGEVVTIHGTADRKKAGSRFYIHARNVASAVHWLLDKYEQREIYNIVGEKELSNLELAQMIADIMAAKLKYEIVDFHSSRPGHDLRYALDGSKLENMGYKIPMSVDEALKKTVEWTLKHKKWLYLK</sequence>
<reference evidence="3" key="1">
    <citation type="journal article" date="2015" name="Nature">
        <title>Complex archaea that bridge the gap between prokaryotes and eukaryotes.</title>
        <authorList>
            <person name="Spang A."/>
            <person name="Saw J.H."/>
            <person name="Jorgensen S.L."/>
            <person name="Zaremba-Niedzwiedzka K."/>
            <person name="Martijn J."/>
            <person name="Lind A.E."/>
            <person name="van Eijk R."/>
            <person name="Schleper C."/>
            <person name="Guy L."/>
            <person name="Ettema T.J."/>
        </authorList>
    </citation>
    <scope>NUCLEOTIDE SEQUENCE</scope>
</reference>
<organism evidence="3">
    <name type="scientific">marine sediment metagenome</name>
    <dbReference type="NCBI Taxonomy" id="412755"/>
    <lineage>
        <taxon>unclassified sequences</taxon>
        <taxon>metagenomes</taxon>
        <taxon>ecological metagenomes</taxon>
    </lineage>
</organism>